<dbReference type="Pfam" id="PF00293">
    <property type="entry name" value="NUDIX"/>
    <property type="match status" value="1"/>
</dbReference>
<sequence length="195" mass="21297">MPVRSDSGRTLLFVERAALRPLGAELRSVHLLGMLAVHAAQDEAMWLARRSPNKTIDPNLLDTLVGGGIGGDMTADETLVKEAWEEAGLRQEQLHGAIDTGQIRVQRAVAEGWHDELIHTRALSLPPEFEPRNQDGEVSEFVLLPLNALLHRLAETDDLTLDASCIICAYLMQRGLIGAQDKGCAKLRALIHATA</sequence>
<keyword evidence="3" id="KW-1185">Reference proteome</keyword>
<comment type="caution">
    <text evidence="2">The sequence shown here is derived from an EMBL/GenBank/DDBJ whole genome shotgun (WGS) entry which is preliminary data.</text>
</comment>
<dbReference type="GO" id="GO:0003824">
    <property type="term" value="F:catalytic activity"/>
    <property type="evidence" value="ECO:0007669"/>
    <property type="project" value="UniProtKB-ARBA"/>
</dbReference>
<dbReference type="SUPFAM" id="SSF55811">
    <property type="entry name" value="Nudix"/>
    <property type="match status" value="1"/>
</dbReference>
<dbReference type="InterPro" id="IPR015797">
    <property type="entry name" value="NUDIX_hydrolase-like_dom_sf"/>
</dbReference>
<protein>
    <submittedName>
        <fullName evidence="2">NUDIX domain-containing protein</fullName>
    </submittedName>
</protein>
<dbReference type="PROSITE" id="PS51462">
    <property type="entry name" value="NUDIX"/>
    <property type="match status" value="1"/>
</dbReference>
<evidence type="ECO:0000259" key="1">
    <source>
        <dbReference type="PROSITE" id="PS51462"/>
    </source>
</evidence>
<dbReference type="Gene3D" id="3.90.79.10">
    <property type="entry name" value="Nucleoside Triphosphate Pyrophosphohydrolase"/>
    <property type="match status" value="1"/>
</dbReference>
<dbReference type="EMBL" id="QYUN01000003">
    <property type="protein sequence ID" value="RJF97027.1"/>
    <property type="molecule type" value="Genomic_DNA"/>
</dbReference>
<proteinExistence type="predicted"/>
<name>A0A418WWK1_9BURK</name>
<evidence type="ECO:0000313" key="2">
    <source>
        <dbReference type="EMBL" id="RJF97027.1"/>
    </source>
</evidence>
<dbReference type="Proteomes" id="UP000285190">
    <property type="component" value="Unassembled WGS sequence"/>
</dbReference>
<dbReference type="AlphaFoldDB" id="A0A418WWK1"/>
<reference evidence="2 3" key="1">
    <citation type="submission" date="2018-09" db="EMBL/GenBank/DDBJ databases">
        <authorList>
            <person name="Zhu H."/>
        </authorList>
    </citation>
    <scope>NUCLEOTIDE SEQUENCE [LARGE SCALE GENOMIC DNA]</scope>
    <source>
        <strain evidence="2 3">K2R10-39</strain>
    </source>
</reference>
<gene>
    <name evidence="2" type="ORF">D3870_19725</name>
</gene>
<accession>A0A418WWK1</accession>
<evidence type="ECO:0000313" key="3">
    <source>
        <dbReference type="Proteomes" id="UP000285190"/>
    </source>
</evidence>
<dbReference type="InterPro" id="IPR000086">
    <property type="entry name" value="NUDIX_hydrolase_dom"/>
</dbReference>
<dbReference type="CDD" id="cd03676">
    <property type="entry name" value="NUDIX_Tnr3_like"/>
    <property type="match status" value="1"/>
</dbReference>
<feature type="domain" description="Nudix hydrolase" evidence="1">
    <location>
        <begin position="26"/>
        <end position="166"/>
    </location>
</feature>
<organism evidence="2 3">
    <name type="scientific">Noviherbaspirillum cavernae</name>
    <dbReference type="NCBI Taxonomy" id="2320862"/>
    <lineage>
        <taxon>Bacteria</taxon>
        <taxon>Pseudomonadati</taxon>
        <taxon>Pseudomonadota</taxon>
        <taxon>Betaproteobacteria</taxon>
        <taxon>Burkholderiales</taxon>
        <taxon>Oxalobacteraceae</taxon>
        <taxon>Noviherbaspirillum</taxon>
    </lineage>
</organism>